<feature type="compositionally biased region" description="Polar residues" evidence="1">
    <location>
        <begin position="73"/>
        <end position="85"/>
    </location>
</feature>
<comment type="caution">
    <text evidence="2">The sequence shown here is derived from an EMBL/GenBank/DDBJ whole genome shotgun (WGS) entry which is preliminary data.</text>
</comment>
<accession>A0ABR4C210</accession>
<protein>
    <submittedName>
        <fullName evidence="2">Uncharacterized protein</fullName>
    </submittedName>
</protein>
<dbReference type="Proteomes" id="UP001595075">
    <property type="component" value="Unassembled WGS sequence"/>
</dbReference>
<evidence type="ECO:0000313" key="2">
    <source>
        <dbReference type="EMBL" id="KAL2063933.1"/>
    </source>
</evidence>
<evidence type="ECO:0000313" key="3">
    <source>
        <dbReference type="Proteomes" id="UP001595075"/>
    </source>
</evidence>
<feature type="compositionally biased region" description="Basic and acidic residues" evidence="1">
    <location>
        <begin position="59"/>
        <end position="68"/>
    </location>
</feature>
<feature type="non-terminal residue" evidence="2">
    <location>
        <position position="136"/>
    </location>
</feature>
<name>A0ABR4C210_9HELO</name>
<reference evidence="2 3" key="1">
    <citation type="journal article" date="2024" name="Commun. Biol.">
        <title>Comparative genomic analysis of thermophilic fungi reveals convergent evolutionary adaptations and gene losses.</title>
        <authorList>
            <person name="Steindorff A.S."/>
            <person name="Aguilar-Pontes M.V."/>
            <person name="Robinson A.J."/>
            <person name="Andreopoulos B."/>
            <person name="LaButti K."/>
            <person name="Kuo A."/>
            <person name="Mondo S."/>
            <person name="Riley R."/>
            <person name="Otillar R."/>
            <person name="Haridas S."/>
            <person name="Lipzen A."/>
            <person name="Grimwood J."/>
            <person name="Schmutz J."/>
            <person name="Clum A."/>
            <person name="Reid I.D."/>
            <person name="Moisan M.C."/>
            <person name="Butler G."/>
            <person name="Nguyen T.T.M."/>
            <person name="Dewar K."/>
            <person name="Conant G."/>
            <person name="Drula E."/>
            <person name="Henrissat B."/>
            <person name="Hansel C."/>
            <person name="Singer S."/>
            <person name="Hutchinson M.I."/>
            <person name="de Vries R.P."/>
            <person name="Natvig D.O."/>
            <person name="Powell A.J."/>
            <person name="Tsang A."/>
            <person name="Grigoriev I.V."/>
        </authorList>
    </citation>
    <scope>NUCLEOTIDE SEQUENCE [LARGE SCALE GENOMIC DNA]</scope>
    <source>
        <strain evidence="2 3">CBS 494.80</strain>
    </source>
</reference>
<dbReference type="EMBL" id="JAZHXI010000014">
    <property type="protein sequence ID" value="KAL2063933.1"/>
    <property type="molecule type" value="Genomic_DNA"/>
</dbReference>
<sequence length="136" mass="15160">MKMSENMTSLKFGTIGIILKVRKITRKRLSSSEVDYYYPIPTYLGSSLFLPFFLDSRDPVPSEPHTGDHGTSADFQASTIQSSPSAHRKTLLHQTDQHQTPPSKPDIRNKRIPTSPICSNAQHSSDHLTISLAPNL</sequence>
<organism evidence="2 3">
    <name type="scientific">Oculimacula yallundae</name>
    <dbReference type="NCBI Taxonomy" id="86028"/>
    <lineage>
        <taxon>Eukaryota</taxon>
        <taxon>Fungi</taxon>
        <taxon>Dikarya</taxon>
        <taxon>Ascomycota</taxon>
        <taxon>Pezizomycotina</taxon>
        <taxon>Leotiomycetes</taxon>
        <taxon>Helotiales</taxon>
        <taxon>Ploettnerulaceae</taxon>
        <taxon>Oculimacula</taxon>
    </lineage>
</organism>
<keyword evidence="3" id="KW-1185">Reference proteome</keyword>
<feature type="region of interest" description="Disordered" evidence="1">
    <location>
        <begin position="59"/>
        <end position="136"/>
    </location>
</feature>
<gene>
    <name evidence="2" type="ORF">VTL71DRAFT_4427</name>
</gene>
<evidence type="ECO:0000256" key="1">
    <source>
        <dbReference type="SAM" id="MobiDB-lite"/>
    </source>
</evidence>
<feature type="compositionally biased region" description="Polar residues" evidence="1">
    <location>
        <begin position="92"/>
        <end position="101"/>
    </location>
</feature>
<proteinExistence type="predicted"/>